<sequence length="541" mass="59496">MFSGIGHSQSTRDVQRGQGLRDTIRRYGCTLGMQMGGARRTSSIGSLSQLNGGVQQQQQRWAGATMERGSVASSSCINKPAGFGTRLEDVSSSSVVEPPPPKRRLTVGHLIGLSQSQAIEPTLPSNNVSIPFTQFDSTNPGLSLSLEAEPTPSIADTLPPTLPPSPRPKDRRQEQTKVGGGQATQKTVERRSPMKLDMGTQMSACRGNFDEDEDDEGKLDGKEGISLSQASTEVSFSQVLDAVNESRAFIDQRLGEAHLKFKDTFEVATRAIVGEVVAQECAKLKAEMARSINDSKQELWQEMRSIQEGLDTELKDLGVKVEVVRRISDHEDILHELAKLVGIEESCRETKERLDQMEKAWIERLAKLKDTSRACVQMTPPRTAISRRPVESGQFAPQRRSANVLSVRDEHVHRATRLPVAIRPSTARSELPTTREGILSSSAAVSRSNRPQPDRRRSTRIRALAEKNDKLTEPGKPVPVAKAKAKAKSKGRPKGKAKKRPAKAIEEHKPLEKIAEVPTVEVPTVAPRLSLLKRHRRALEA</sequence>
<feature type="compositionally biased region" description="Polar residues" evidence="1">
    <location>
        <begin position="439"/>
        <end position="451"/>
    </location>
</feature>
<accession>A0A7J6MDL8</accession>
<feature type="region of interest" description="Disordered" evidence="1">
    <location>
        <begin position="141"/>
        <end position="222"/>
    </location>
</feature>
<evidence type="ECO:0000313" key="2">
    <source>
        <dbReference type="EMBL" id="KAF4669669.1"/>
    </source>
</evidence>
<evidence type="ECO:0000313" key="3">
    <source>
        <dbReference type="Proteomes" id="UP000591131"/>
    </source>
</evidence>
<dbReference type="OrthoDB" id="10567395at2759"/>
<keyword evidence="3" id="KW-1185">Reference proteome</keyword>
<feature type="compositionally biased region" description="Basic and acidic residues" evidence="1">
    <location>
        <begin position="463"/>
        <end position="473"/>
    </location>
</feature>
<comment type="caution">
    <text evidence="2">The sequence shown here is derived from an EMBL/GenBank/DDBJ whole genome shotgun (WGS) entry which is preliminary data.</text>
</comment>
<gene>
    <name evidence="2" type="ORF">FOL47_002415</name>
</gene>
<protein>
    <submittedName>
        <fullName evidence="2">Uncharacterized protein</fullName>
    </submittedName>
</protein>
<dbReference type="AlphaFoldDB" id="A0A7J6MDL8"/>
<name>A0A7J6MDL8_PERCH</name>
<proteinExistence type="predicted"/>
<dbReference type="Proteomes" id="UP000591131">
    <property type="component" value="Unassembled WGS sequence"/>
</dbReference>
<dbReference type="EMBL" id="JAAPAO010000166">
    <property type="protein sequence ID" value="KAF4669669.1"/>
    <property type="molecule type" value="Genomic_DNA"/>
</dbReference>
<evidence type="ECO:0000256" key="1">
    <source>
        <dbReference type="SAM" id="MobiDB-lite"/>
    </source>
</evidence>
<reference evidence="2 3" key="1">
    <citation type="submission" date="2020-04" db="EMBL/GenBank/DDBJ databases">
        <title>Perkinsus chesapeaki whole genome sequence.</title>
        <authorList>
            <person name="Bogema D.R."/>
        </authorList>
    </citation>
    <scope>NUCLEOTIDE SEQUENCE [LARGE SCALE GENOMIC DNA]</scope>
    <source>
        <strain evidence="2">ATCC PRA-425</strain>
    </source>
</reference>
<feature type="compositionally biased region" description="Basic residues" evidence="1">
    <location>
        <begin position="483"/>
        <end position="502"/>
    </location>
</feature>
<organism evidence="2 3">
    <name type="scientific">Perkinsus chesapeaki</name>
    <name type="common">Clam parasite</name>
    <name type="synonym">Perkinsus andrewsi</name>
    <dbReference type="NCBI Taxonomy" id="330153"/>
    <lineage>
        <taxon>Eukaryota</taxon>
        <taxon>Sar</taxon>
        <taxon>Alveolata</taxon>
        <taxon>Perkinsozoa</taxon>
        <taxon>Perkinsea</taxon>
        <taxon>Perkinsida</taxon>
        <taxon>Perkinsidae</taxon>
        <taxon>Perkinsus</taxon>
    </lineage>
</organism>
<feature type="compositionally biased region" description="Polar residues" evidence="1">
    <location>
        <begin position="1"/>
        <end position="12"/>
    </location>
</feature>
<feature type="region of interest" description="Disordered" evidence="1">
    <location>
        <begin position="423"/>
        <end position="510"/>
    </location>
</feature>
<feature type="region of interest" description="Disordered" evidence="1">
    <location>
        <begin position="1"/>
        <end position="20"/>
    </location>
</feature>